<reference evidence="3" key="2">
    <citation type="journal article" date="2021" name="Genome Biol. Evol.">
        <title>Developing a high-quality reference genome for a parasitic bivalve with doubly uniparental inheritance (Bivalvia: Unionida).</title>
        <authorList>
            <person name="Smith C.H."/>
        </authorList>
    </citation>
    <scope>NUCLEOTIDE SEQUENCE</scope>
    <source>
        <strain evidence="3">CHS0354</strain>
        <tissue evidence="3">Mantle</tissue>
    </source>
</reference>
<accession>A0AAE0THD7</accession>
<dbReference type="EMBL" id="JAEAOA010001024">
    <property type="protein sequence ID" value="KAK3610477.1"/>
    <property type="molecule type" value="Genomic_DNA"/>
</dbReference>
<organism evidence="3 4">
    <name type="scientific">Potamilus streckersoni</name>
    <dbReference type="NCBI Taxonomy" id="2493646"/>
    <lineage>
        <taxon>Eukaryota</taxon>
        <taxon>Metazoa</taxon>
        <taxon>Spiralia</taxon>
        <taxon>Lophotrochozoa</taxon>
        <taxon>Mollusca</taxon>
        <taxon>Bivalvia</taxon>
        <taxon>Autobranchia</taxon>
        <taxon>Heteroconchia</taxon>
        <taxon>Palaeoheterodonta</taxon>
        <taxon>Unionida</taxon>
        <taxon>Unionoidea</taxon>
        <taxon>Unionidae</taxon>
        <taxon>Ambleminae</taxon>
        <taxon>Lampsilini</taxon>
        <taxon>Potamilus</taxon>
    </lineage>
</organism>
<keyword evidence="4" id="KW-1185">Reference proteome</keyword>
<evidence type="ECO:0000313" key="4">
    <source>
        <dbReference type="Proteomes" id="UP001195483"/>
    </source>
</evidence>
<gene>
    <name evidence="3" type="ORF">CHS0354_016668</name>
</gene>
<evidence type="ECO:0000256" key="1">
    <source>
        <dbReference type="SAM" id="MobiDB-lite"/>
    </source>
</evidence>
<name>A0AAE0THD7_9BIVA</name>
<evidence type="ECO:0000313" key="3">
    <source>
        <dbReference type="EMBL" id="KAK3610477.1"/>
    </source>
</evidence>
<dbReference type="PANTHER" id="PTHR11106:SF111">
    <property type="entry name" value="MACRO DOMAIN-CONTAINING PROTEIN"/>
    <property type="match status" value="1"/>
</dbReference>
<dbReference type="Gene3D" id="3.40.220.10">
    <property type="entry name" value="Leucine Aminopeptidase, subunit E, domain 1"/>
    <property type="match status" value="1"/>
</dbReference>
<comment type="caution">
    <text evidence="3">The sequence shown here is derived from an EMBL/GenBank/DDBJ whole genome shotgun (WGS) entry which is preliminary data.</text>
</comment>
<dbReference type="SMART" id="SM00506">
    <property type="entry name" value="A1pp"/>
    <property type="match status" value="1"/>
</dbReference>
<feature type="domain" description="Macro" evidence="2">
    <location>
        <begin position="454"/>
        <end position="644"/>
    </location>
</feature>
<reference evidence="3" key="3">
    <citation type="submission" date="2023-05" db="EMBL/GenBank/DDBJ databases">
        <authorList>
            <person name="Smith C.H."/>
        </authorList>
    </citation>
    <scope>NUCLEOTIDE SEQUENCE</scope>
    <source>
        <strain evidence="3">CHS0354</strain>
        <tissue evidence="3">Mantle</tissue>
    </source>
</reference>
<protein>
    <recommendedName>
        <fullName evidence="2">Macro domain-containing protein</fullName>
    </recommendedName>
</protein>
<sequence length="647" mass="73095">MNAIVKSRCFPRNFVKKQGMWTEDSATKEVKSTVRQSVEMKSKQLTIQHNTQDHPQTAENDTRKKLKVVQDSGDPLIIPSVFGSGTVTVNPGVVRYLDASHDLDDQLQALEEKYGLKSHRNGCVLTLSGQADDLLSSANLLLHDIKGVPNEDKETKMPHKCQDEFLNAWKNREVEGSSALEPDKTDVPPSSFPSKKDLSPIDQENSLVYMEYKTEVAEDVLKSIKITSGQKGIDSLISDLDQFAKVEMYEGRVIVFCDYKYVENVQRCVKSHYEKAKEERKIKEENKHLIPGESDNHMEWLQFAYGHTSWYKNLQLEGGKLYLTGTLQMKKEAETAVYSMTQWYEEKVTLSTEKQQQKADEIVTLVKSELPSVFIKRIGETIIVSLDNRDNFERAKYKVNEALDRIKITARGKRHTDPQLHSESLSGMTADYKMSANPKCSSTTIQKNQSAAVLTPKYYYTKEGLTAKVYLGNIKSLPVDCIVVVAENGFLWHGAGVSLAISKAAGRDFEQEREAYVRKNGAVPVTHCCITSAGRLPYRVLIHAVGPKWSDYNDDEKDRYVSDLKKTIVNCLIEANKFKMVSIAIPPLSSGIFGVPKELCAKMYAKGVVEYSKTYGLQSLKEIHFVDTVSEMCQLTWSAFDRELQNR</sequence>
<dbReference type="InterPro" id="IPR043472">
    <property type="entry name" value="Macro_dom-like"/>
</dbReference>
<dbReference type="SUPFAM" id="SSF52949">
    <property type="entry name" value="Macro domain-like"/>
    <property type="match status" value="1"/>
</dbReference>
<dbReference type="PANTHER" id="PTHR11106">
    <property type="entry name" value="GANGLIOSIDE INDUCED DIFFERENTIATION ASSOCIATED PROTEIN 2-RELATED"/>
    <property type="match status" value="1"/>
</dbReference>
<feature type="compositionally biased region" description="Basic and acidic residues" evidence="1">
    <location>
        <begin position="177"/>
        <end position="186"/>
    </location>
</feature>
<dbReference type="Proteomes" id="UP001195483">
    <property type="component" value="Unassembled WGS sequence"/>
</dbReference>
<dbReference type="CDD" id="cd02907">
    <property type="entry name" value="Macro_Af1521_BAL-like"/>
    <property type="match status" value="1"/>
</dbReference>
<proteinExistence type="predicted"/>
<feature type="region of interest" description="Disordered" evidence="1">
    <location>
        <begin position="177"/>
        <end position="199"/>
    </location>
</feature>
<dbReference type="AlphaFoldDB" id="A0AAE0THD7"/>
<dbReference type="Pfam" id="PF01661">
    <property type="entry name" value="Macro"/>
    <property type="match status" value="1"/>
</dbReference>
<dbReference type="PROSITE" id="PS51154">
    <property type="entry name" value="MACRO"/>
    <property type="match status" value="1"/>
</dbReference>
<reference evidence="3" key="1">
    <citation type="journal article" date="2021" name="Genome Biol. Evol.">
        <title>A High-Quality Reference Genome for a Parasitic Bivalve with Doubly Uniparental Inheritance (Bivalvia: Unionida).</title>
        <authorList>
            <person name="Smith C.H."/>
        </authorList>
    </citation>
    <scope>NUCLEOTIDE SEQUENCE</scope>
    <source>
        <strain evidence="3">CHS0354</strain>
    </source>
</reference>
<dbReference type="InterPro" id="IPR002589">
    <property type="entry name" value="Macro_dom"/>
</dbReference>
<evidence type="ECO:0000259" key="2">
    <source>
        <dbReference type="PROSITE" id="PS51154"/>
    </source>
</evidence>